<feature type="transmembrane region" description="Helical" evidence="1">
    <location>
        <begin position="83"/>
        <end position="102"/>
    </location>
</feature>
<feature type="transmembrane region" description="Helical" evidence="1">
    <location>
        <begin position="20"/>
        <end position="41"/>
    </location>
</feature>
<feature type="transmembrane region" description="Helical" evidence="1">
    <location>
        <begin position="114"/>
        <end position="145"/>
    </location>
</feature>
<reference evidence="2 3" key="1">
    <citation type="journal article" date="2016" name="Nat. Commun.">
        <title>Thousands of microbial genomes shed light on interconnected biogeochemical processes in an aquifer system.</title>
        <authorList>
            <person name="Anantharaman K."/>
            <person name="Brown C.T."/>
            <person name="Hug L.A."/>
            <person name="Sharon I."/>
            <person name="Castelle C.J."/>
            <person name="Probst A.J."/>
            <person name="Thomas B.C."/>
            <person name="Singh A."/>
            <person name="Wilkins M.J."/>
            <person name="Karaoz U."/>
            <person name="Brodie E.L."/>
            <person name="Williams K.H."/>
            <person name="Hubbard S.S."/>
            <person name="Banfield J.F."/>
        </authorList>
    </citation>
    <scope>NUCLEOTIDE SEQUENCE [LARGE SCALE GENOMIC DNA]</scope>
</reference>
<comment type="caution">
    <text evidence="2">The sequence shown here is derived from an EMBL/GenBank/DDBJ whole genome shotgun (WGS) entry which is preliminary data.</text>
</comment>
<dbReference type="Gene3D" id="1.10.287.1260">
    <property type="match status" value="1"/>
</dbReference>
<sequence>MVLDNLLNSFLLAAVKIYPYILNILAALFVLILGGVVARAIQHIIEETFKSFPFDQFLKKIHFTDILERAEIRRLPSELIGDFFYWLAVFILVVALTSFLHLPIDPLLDRVVGFIGIVFLSAVILGLGVFLSQFVSGVVFVVAAAMGVAGAKTIARLMQYAVIIFSFLLALEQLGIGPSLIVPSIGVIIGALGLAIAIAFGLGCKDIMADFVSNLIKGR</sequence>
<dbReference type="Proteomes" id="UP000179242">
    <property type="component" value="Unassembled WGS sequence"/>
</dbReference>
<organism evidence="2 3">
    <name type="scientific">candidate division WOR-1 bacterium RIFOXYC2_FULL_46_14</name>
    <dbReference type="NCBI Taxonomy" id="1802587"/>
    <lineage>
        <taxon>Bacteria</taxon>
        <taxon>Bacillati</taxon>
        <taxon>Saganbacteria</taxon>
    </lineage>
</organism>
<gene>
    <name evidence="2" type="ORF">A2438_08570</name>
</gene>
<name>A0A1F4U5N5_UNCSA</name>
<proteinExistence type="predicted"/>
<dbReference type="EMBL" id="MEUJ01000008">
    <property type="protein sequence ID" value="OGC39593.1"/>
    <property type="molecule type" value="Genomic_DNA"/>
</dbReference>
<accession>A0A1F4U5N5</accession>
<evidence type="ECO:0000313" key="2">
    <source>
        <dbReference type="EMBL" id="OGC39593.1"/>
    </source>
</evidence>
<evidence type="ECO:0000313" key="3">
    <source>
        <dbReference type="Proteomes" id="UP000179242"/>
    </source>
</evidence>
<dbReference type="AlphaFoldDB" id="A0A1F4U5N5"/>
<keyword evidence="1" id="KW-0472">Membrane</keyword>
<feature type="transmembrane region" description="Helical" evidence="1">
    <location>
        <begin position="180"/>
        <end position="202"/>
    </location>
</feature>
<keyword evidence="1" id="KW-1133">Transmembrane helix</keyword>
<keyword evidence="1" id="KW-0812">Transmembrane</keyword>
<evidence type="ECO:0000256" key="1">
    <source>
        <dbReference type="SAM" id="Phobius"/>
    </source>
</evidence>
<protein>
    <submittedName>
        <fullName evidence="2">Uncharacterized protein</fullName>
    </submittedName>
</protein>